<evidence type="ECO:0000259" key="14">
    <source>
        <dbReference type="PROSITE" id="PS50157"/>
    </source>
</evidence>
<feature type="compositionally biased region" description="Low complexity" evidence="12">
    <location>
        <begin position="234"/>
        <end position="251"/>
    </location>
</feature>
<feature type="compositionally biased region" description="Basic and acidic residues" evidence="12">
    <location>
        <begin position="303"/>
        <end position="319"/>
    </location>
</feature>
<dbReference type="SMART" id="SM00225">
    <property type="entry name" value="BTB"/>
    <property type="match status" value="1"/>
</dbReference>
<dbReference type="GO" id="GO:0005634">
    <property type="term" value="C:nucleus"/>
    <property type="evidence" value="ECO:0007669"/>
    <property type="project" value="UniProtKB-SubCell"/>
</dbReference>
<dbReference type="SUPFAM" id="SSF54695">
    <property type="entry name" value="POZ domain"/>
    <property type="match status" value="1"/>
</dbReference>
<dbReference type="GO" id="GO:0008270">
    <property type="term" value="F:zinc ion binding"/>
    <property type="evidence" value="ECO:0007669"/>
    <property type="project" value="UniProtKB-KW"/>
</dbReference>
<evidence type="ECO:0000256" key="2">
    <source>
        <dbReference type="ARBA" id="ARBA00006991"/>
    </source>
</evidence>
<keyword evidence="15" id="KW-1185">Reference proteome</keyword>
<feature type="region of interest" description="Disordered" evidence="12">
    <location>
        <begin position="612"/>
        <end position="634"/>
    </location>
</feature>
<keyword evidence="8" id="KW-0238">DNA-binding</keyword>
<name>A0A9Y4KD70_9TELE</name>
<feature type="region of interest" description="Disordered" evidence="12">
    <location>
        <begin position="693"/>
        <end position="732"/>
    </location>
</feature>
<reference evidence="16" key="1">
    <citation type="submission" date="2025-08" db="UniProtKB">
        <authorList>
            <consortium name="RefSeq"/>
        </authorList>
    </citation>
    <scope>IDENTIFICATION</scope>
</reference>
<dbReference type="SUPFAM" id="SSF57667">
    <property type="entry name" value="beta-beta-alpha zinc fingers"/>
    <property type="match status" value="1"/>
</dbReference>
<feature type="region of interest" description="Disordered" evidence="12">
    <location>
        <begin position="351"/>
        <end position="399"/>
    </location>
</feature>
<feature type="compositionally biased region" description="Basic and acidic residues" evidence="12">
    <location>
        <begin position="171"/>
        <end position="181"/>
    </location>
</feature>
<keyword evidence="3" id="KW-0479">Metal-binding</keyword>
<dbReference type="FunFam" id="3.30.160.60:FF:001156">
    <property type="entry name" value="Zinc finger protein 407"/>
    <property type="match status" value="1"/>
</dbReference>
<dbReference type="Gene3D" id="3.30.160.60">
    <property type="entry name" value="Classic Zinc Finger"/>
    <property type="match status" value="2"/>
</dbReference>
<evidence type="ECO:0000256" key="10">
    <source>
        <dbReference type="ARBA" id="ARBA00023242"/>
    </source>
</evidence>
<feature type="compositionally biased region" description="Basic and acidic residues" evidence="12">
    <location>
        <begin position="531"/>
        <end position="556"/>
    </location>
</feature>
<dbReference type="InterPro" id="IPR013087">
    <property type="entry name" value="Znf_C2H2_type"/>
</dbReference>
<dbReference type="Proteomes" id="UP000694891">
    <property type="component" value="Unplaced"/>
</dbReference>
<proteinExistence type="inferred from homology"/>
<feature type="compositionally biased region" description="Basic and acidic residues" evidence="12">
    <location>
        <begin position="485"/>
        <end position="494"/>
    </location>
</feature>
<evidence type="ECO:0000256" key="11">
    <source>
        <dbReference type="PROSITE-ProRule" id="PRU00042"/>
    </source>
</evidence>
<gene>
    <name evidence="16" type="primary">LOC103362506</name>
</gene>
<dbReference type="PROSITE" id="PS00028">
    <property type="entry name" value="ZINC_FINGER_C2H2_1"/>
    <property type="match status" value="2"/>
</dbReference>
<evidence type="ECO:0000313" key="15">
    <source>
        <dbReference type="Proteomes" id="UP000694891"/>
    </source>
</evidence>
<dbReference type="Gene3D" id="3.30.710.10">
    <property type="entry name" value="Potassium Channel Kv1.1, Chain A"/>
    <property type="match status" value="1"/>
</dbReference>
<keyword evidence="4" id="KW-0677">Repeat</keyword>
<feature type="region of interest" description="Disordered" evidence="12">
    <location>
        <begin position="781"/>
        <end position="809"/>
    </location>
</feature>
<feature type="compositionally biased region" description="Polar residues" evidence="12">
    <location>
        <begin position="203"/>
        <end position="212"/>
    </location>
</feature>
<keyword evidence="10" id="KW-0539">Nucleus</keyword>
<dbReference type="InterPro" id="IPR011333">
    <property type="entry name" value="SKP1/BTB/POZ_sf"/>
</dbReference>
<dbReference type="Pfam" id="PF00096">
    <property type="entry name" value="zf-C2H2"/>
    <property type="match status" value="2"/>
</dbReference>
<keyword evidence="9" id="KW-0804">Transcription</keyword>
<comment type="similarity">
    <text evidence="2">Belongs to the krueppel C2H2-type zinc-finger protein family.</text>
</comment>
<feature type="domain" description="C2H2-type" evidence="14">
    <location>
        <begin position="909"/>
        <end position="931"/>
    </location>
</feature>
<dbReference type="GO" id="GO:0000978">
    <property type="term" value="F:RNA polymerase II cis-regulatory region sequence-specific DNA binding"/>
    <property type="evidence" value="ECO:0007669"/>
    <property type="project" value="TreeGrafter"/>
</dbReference>
<feature type="domain" description="BTB" evidence="13">
    <location>
        <begin position="31"/>
        <end position="98"/>
    </location>
</feature>
<dbReference type="PANTHER" id="PTHR46105">
    <property type="entry name" value="AGAP004733-PA"/>
    <property type="match status" value="1"/>
</dbReference>
<dbReference type="PROSITE" id="PS50097">
    <property type="entry name" value="BTB"/>
    <property type="match status" value="1"/>
</dbReference>
<dbReference type="AlphaFoldDB" id="A0A9Y4KD70"/>
<evidence type="ECO:0000259" key="13">
    <source>
        <dbReference type="PROSITE" id="PS50097"/>
    </source>
</evidence>
<dbReference type="PROSITE" id="PS50157">
    <property type="entry name" value="ZINC_FINGER_C2H2_2"/>
    <property type="match status" value="2"/>
</dbReference>
<accession>A0A9Y4KD70</accession>
<feature type="region of interest" description="Disordered" evidence="12">
    <location>
        <begin position="529"/>
        <end position="557"/>
    </location>
</feature>
<feature type="compositionally biased region" description="Basic and acidic residues" evidence="12">
    <location>
        <begin position="693"/>
        <end position="714"/>
    </location>
</feature>
<keyword evidence="6" id="KW-0862">Zinc</keyword>
<dbReference type="FunFam" id="3.30.160.60:FF:000446">
    <property type="entry name" value="Zinc finger protein"/>
    <property type="match status" value="1"/>
</dbReference>
<feature type="region of interest" description="Disordered" evidence="12">
    <location>
        <begin position="171"/>
        <end position="251"/>
    </location>
</feature>
<evidence type="ECO:0000313" key="16">
    <source>
        <dbReference type="RefSeq" id="XP_008287101.1"/>
    </source>
</evidence>
<feature type="region of interest" description="Disordered" evidence="12">
    <location>
        <begin position="303"/>
        <end position="327"/>
    </location>
</feature>
<dbReference type="GeneID" id="103362506"/>
<evidence type="ECO:0000256" key="3">
    <source>
        <dbReference type="ARBA" id="ARBA00022723"/>
    </source>
</evidence>
<evidence type="ECO:0000256" key="5">
    <source>
        <dbReference type="ARBA" id="ARBA00022771"/>
    </source>
</evidence>
<dbReference type="InterPro" id="IPR036236">
    <property type="entry name" value="Znf_C2H2_sf"/>
</dbReference>
<dbReference type="SMART" id="SM00355">
    <property type="entry name" value="ZnF_C2H2"/>
    <property type="match status" value="2"/>
</dbReference>
<dbReference type="RefSeq" id="XP_008287101.1">
    <property type="nucleotide sequence ID" value="XM_008288879.1"/>
</dbReference>
<evidence type="ECO:0000256" key="7">
    <source>
        <dbReference type="ARBA" id="ARBA00023015"/>
    </source>
</evidence>
<protein>
    <submittedName>
        <fullName evidence="16">Probable GPI-anchored adhesin-like protein PGA55</fullName>
    </submittedName>
</protein>
<feature type="compositionally biased region" description="Low complexity" evidence="12">
    <location>
        <begin position="360"/>
        <end position="374"/>
    </location>
</feature>
<evidence type="ECO:0000256" key="9">
    <source>
        <dbReference type="ARBA" id="ARBA00023163"/>
    </source>
</evidence>
<feature type="region of interest" description="Disordered" evidence="12">
    <location>
        <begin position="464"/>
        <end position="494"/>
    </location>
</feature>
<dbReference type="InterPro" id="IPR050457">
    <property type="entry name" value="ZnFinger_BTB_dom_contain"/>
</dbReference>
<dbReference type="PANTHER" id="PTHR46105:SF28">
    <property type="entry name" value="ZINC FINGER PROTEIN 37-LIKE"/>
    <property type="match status" value="1"/>
</dbReference>
<evidence type="ECO:0000256" key="6">
    <source>
        <dbReference type="ARBA" id="ARBA00022833"/>
    </source>
</evidence>
<feature type="domain" description="C2H2-type" evidence="14">
    <location>
        <begin position="881"/>
        <end position="908"/>
    </location>
</feature>
<feature type="compositionally biased region" description="Basic and acidic residues" evidence="12">
    <location>
        <begin position="781"/>
        <end position="804"/>
    </location>
</feature>
<comment type="subcellular location">
    <subcellularLocation>
        <location evidence="1">Nucleus</location>
    </subcellularLocation>
</comment>
<dbReference type="Pfam" id="PF00651">
    <property type="entry name" value="BTB"/>
    <property type="match status" value="1"/>
</dbReference>
<sequence length="948" mass="104371">MEVASCVQDVGSHAVSLLAYLNLQREQAQFCDCVLLQRQSPAQLYPAHRCVLAASSPVLASILSCTGALVELQAPCLSDAVLAPLLDYIYTGAVPYAGSQQQYYSLLTAACYLQMVELQEALTAWQQAEVNAAETADASSGAENQPYKDIKKTYRTTVNTFSDLRRTSSSDAFRRVEETDTHSVQSATSSPEREAHQYLANVETFSETQMHSASRDLRDPETVTSRNNSKHDANNCSTSAANTSSSESDANAGDYRQVAYQTRQDLIRNSPGISEVHDVSEVDKEVQMDQFHLTGIVKSEIWQKSKEEEPVTTTKDRRSSSSSPYPSCGAVPVICHSGRAAVLQLAEVSAVPPHRPASRPPVSSSRAPVSRSASTDNDGIVEGFTTKHESPYGAQNQDYRHNNHHTVTQSRDYHDSSDQCAIQDFSYTSSAGRADVLKQDYNSSNTEHFIVQNNERIRQGLSHNTEHLRDDSVPQNTDGNKGLKSKSDHSLDDFPSKHKRLDCSECHNVSLATATEQHSQSLRAAVSLPVEHSDTQRNSHRKDLCPEGEAKEEHSYSSRCPAKMDVQDSRCNLYVHKINWYSNMYRAGKSTTDCATSQDEHDSNNRHTAMQSRAHSVDMCPPVSITPESSLDNVSGRRSPFECCSSVEPEQISGTETTEPCLSLTMTVDSNSAVGQSYRGHLHYHCLPQEDVHLSHGDGDHKHTQANRSDHSGESSDEEASPGPLKQHFAAGTTDRVVLLDISTKPAELLVSRKHRSDGEERGVGEKSTFKIRIRNESFDEAERKSWDGQTNGDKRKSADDDQSRPGAEVIQKAEVLEVVSDPKEGENKFGTWTACSAPSVSDSAQASMSSTLSVCIPSTLSASVPSNISTHLSSPAHHPFQCSLCDRSFSQRGSLNRHVRSHLGVRPFPCPHCPMTFSRQYRVTEHMRVHQRCALGTDFQKPPASSI</sequence>
<dbReference type="InterPro" id="IPR000210">
    <property type="entry name" value="BTB/POZ_dom"/>
</dbReference>
<evidence type="ECO:0000256" key="4">
    <source>
        <dbReference type="ARBA" id="ARBA00022737"/>
    </source>
</evidence>
<keyword evidence="5 11" id="KW-0863">Zinc-finger</keyword>
<keyword evidence="7" id="KW-0805">Transcription regulation</keyword>
<evidence type="ECO:0000256" key="1">
    <source>
        <dbReference type="ARBA" id="ARBA00004123"/>
    </source>
</evidence>
<dbReference type="GO" id="GO:0000981">
    <property type="term" value="F:DNA-binding transcription factor activity, RNA polymerase II-specific"/>
    <property type="evidence" value="ECO:0007669"/>
    <property type="project" value="TreeGrafter"/>
</dbReference>
<organism evidence="15 16">
    <name type="scientific">Stegastes partitus</name>
    <name type="common">bicolor damselfish</name>
    <dbReference type="NCBI Taxonomy" id="144197"/>
    <lineage>
        <taxon>Eukaryota</taxon>
        <taxon>Metazoa</taxon>
        <taxon>Chordata</taxon>
        <taxon>Craniata</taxon>
        <taxon>Vertebrata</taxon>
        <taxon>Euteleostomi</taxon>
        <taxon>Actinopterygii</taxon>
        <taxon>Neopterygii</taxon>
        <taxon>Teleostei</taxon>
        <taxon>Neoteleostei</taxon>
        <taxon>Acanthomorphata</taxon>
        <taxon>Ovalentaria</taxon>
        <taxon>Pomacentridae</taxon>
        <taxon>Stegastes</taxon>
    </lineage>
</organism>
<evidence type="ECO:0000256" key="8">
    <source>
        <dbReference type="ARBA" id="ARBA00023125"/>
    </source>
</evidence>
<evidence type="ECO:0000256" key="12">
    <source>
        <dbReference type="SAM" id="MobiDB-lite"/>
    </source>
</evidence>